<dbReference type="OrthoDB" id="4323652at2"/>
<feature type="domain" description="DUF397" evidence="1">
    <location>
        <begin position="9"/>
        <end position="60"/>
    </location>
</feature>
<dbReference type="AlphaFoldDB" id="A0A5B8JBI2"/>
<proteinExistence type="predicted"/>
<keyword evidence="3" id="KW-1185">Reference proteome</keyword>
<sequence length="65" mass="6984">MSREAHGEKWFKSSYSNGNGNCVEVRIASAAVAMRDSKVTQGPAVMVAGATWSSFLGAVKSRHLR</sequence>
<reference evidence="2 3" key="1">
    <citation type="submission" date="2019-07" db="EMBL/GenBank/DDBJ databases">
        <authorList>
            <person name="Zhu P."/>
        </authorList>
    </citation>
    <scope>NUCLEOTIDE SEQUENCE [LARGE SCALE GENOMIC DNA]</scope>
    <source>
        <strain evidence="2 3">SSL-25</strain>
    </source>
</reference>
<evidence type="ECO:0000313" key="3">
    <source>
        <dbReference type="Proteomes" id="UP000320580"/>
    </source>
</evidence>
<dbReference type="Proteomes" id="UP000320580">
    <property type="component" value="Chromosome"/>
</dbReference>
<evidence type="ECO:0000259" key="1">
    <source>
        <dbReference type="Pfam" id="PF04149"/>
    </source>
</evidence>
<dbReference type="Pfam" id="PF04149">
    <property type="entry name" value="DUF397"/>
    <property type="match status" value="1"/>
</dbReference>
<dbReference type="RefSeq" id="WP_146482004.1">
    <property type="nucleotide sequence ID" value="NZ_CP042266.1"/>
</dbReference>
<dbReference type="EMBL" id="CP042266">
    <property type="protein sequence ID" value="QDY78686.1"/>
    <property type="molecule type" value="Genomic_DNA"/>
</dbReference>
<protein>
    <submittedName>
        <fullName evidence="2">DUF397 domain-containing protein</fullName>
    </submittedName>
</protein>
<dbReference type="InterPro" id="IPR007278">
    <property type="entry name" value="DUF397"/>
</dbReference>
<evidence type="ECO:0000313" key="2">
    <source>
        <dbReference type="EMBL" id="QDY78686.1"/>
    </source>
</evidence>
<name>A0A5B8JBI2_9ACTN</name>
<organism evidence="2 3">
    <name type="scientific">Streptomyces qinzhouensis</name>
    <dbReference type="NCBI Taxonomy" id="2599401"/>
    <lineage>
        <taxon>Bacteria</taxon>
        <taxon>Bacillati</taxon>
        <taxon>Actinomycetota</taxon>
        <taxon>Actinomycetes</taxon>
        <taxon>Kitasatosporales</taxon>
        <taxon>Streptomycetaceae</taxon>
        <taxon>Streptomyces</taxon>
    </lineage>
</organism>
<gene>
    <name evidence="2" type="ORF">FQU76_21645</name>
</gene>
<dbReference type="KEGG" id="sqz:FQU76_21645"/>
<accession>A0A5B8JBI2</accession>